<comment type="similarity">
    <text evidence="1">Belongs to the glycosyl hydrolase 27 family.</text>
</comment>
<keyword evidence="3" id="KW-0378">Hydrolase</keyword>
<dbReference type="SUPFAM" id="SSF51011">
    <property type="entry name" value="Glycosyl hydrolase domain"/>
    <property type="match status" value="1"/>
</dbReference>
<dbReference type="Gene3D" id="3.20.20.70">
    <property type="entry name" value="Aldolase class I"/>
    <property type="match status" value="1"/>
</dbReference>
<gene>
    <name evidence="6" type="ORF">DWX38_09060</name>
</gene>
<protein>
    <recommendedName>
        <fullName evidence="5">Alpha galactosidase C-terminal domain-containing protein</fullName>
    </recommendedName>
</protein>
<dbReference type="GO" id="GO:0004553">
    <property type="term" value="F:hydrolase activity, hydrolyzing O-glycosyl compounds"/>
    <property type="evidence" value="ECO:0007669"/>
    <property type="project" value="InterPro"/>
</dbReference>
<dbReference type="Proteomes" id="UP000285159">
    <property type="component" value="Unassembled WGS sequence"/>
</dbReference>
<dbReference type="Pfam" id="PF17801">
    <property type="entry name" value="Melibiase_C"/>
    <property type="match status" value="1"/>
</dbReference>
<feature type="domain" description="Alpha galactosidase C-terminal" evidence="5">
    <location>
        <begin position="600"/>
        <end position="664"/>
    </location>
</feature>
<dbReference type="InterPro" id="IPR002241">
    <property type="entry name" value="Glyco_hydro_27"/>
</dbReference>
<dbReference type="RefSeq" id="WP_118468019.1">
    <property type="nucleotide sequence ID" value="NZ_CAJLSL010000001.1"/>
</dbReference>
<evidence type="ECO:0000313" key="6">
    <source>
        <dbReference type="EMBL" id="RGT33224.1"/>
    </source>
</evidence>
<keyword evidence="2" id="KW-0732">Signal</keyword>
<accession>A0A412N5C2</accession>
<keyword evidence="4" id="KW-0326">Glycosidase</keyword>
<dbReference type="InterPro" id="IPR013780">
    <property type="entry name" value="Glyco_hydro_b"/>
</dbReference>
<organism evidence="6 7">
    <name type="scientific">Bacteroides clarus</name>
    <dbReference type="NCBI Taxonomy" id="626929"/>
    <lineage>
        <taxon>Bacteria</taxon>
        <taxon>Pseudomonadati</taxon>
        <taxon>Bacteroidota</taxon>
        <taxon>Bacteroidia</taxon>
        <taxon>Bacteroidales</taxon>
        <taxon>Bacteroidaceae</taxon>
        <taxon>Bacteroides</taxon>
    </lineage>
</organism>
<evidence type="ECO:0000256" key="4">
    <source>
        <dbReference type="ARBA" id="ARBA00023295"/>
    </source>
</evidence>
<dbReference type="PANTHER" id="PTHR11452:SF33">
    <property type="entry name" value="ALPHA-GALACTOSIDASE 2"/>
    <property type="match status" value="1"/>
</dbReference>
<comment type="caution">
    <text evidence="6">The sequence shown here is derived from an EMBL/GenBank/DDBJ whole genome shotgun (WGS) entry which is preliminary data.</text>
</comment>
<reference evidence="6 7" key="1">
    <citation type="submission" date="2018-08" db="EMBL/GenBank/DDBJ databases">
        <title>A genome reference for cultivated species of the human gut microbiota.</title>
        <authorList>
            <person name="Zou Y."/>
            <person name="Xue W."/>
            <person name="Luo G."/>
        </authorList>
    </citation>
    <scope>NUCLEOTIDE SEQUENCE [LARGE SCALE GENOMIC DNA]</scope>
    <source>
        <strain evidence="6 7">AF19-1AC</strain>
    </source>
</reference>
<evidence type="ECO:0000256" key="2">
    <source>
        <dbReference type="ARBA" id="ARBA00022729"/>
    </source>
</evidence>
<dbReference type="InterPro" id="IPR041233">
    <property type="entry name" value="Melibiase_C"/>
</dbReference>
<evidence type="ECO:0000256" key="3">
    <source>
        <dbReference type="ARBA" id="ARBA00022801"/>
    </source>
</evidence>
<dbReference type="SUPFAM" id="SSF51445">
    <property type="entry name" value="(Trans)glycosidases"/>
    <property type="match status" value="1"/>
</dbReference>
<proteinExistence type="inferred from homology"/>
<name>A0A412N5C2_9BACE</name>
<dbReference type="PANTHER" id="PTHR11452">
    <property type="entry name" value="ALPHA-GALACTOSIDASE/ALPHA-N-ACETYLGALACTOSAMINIDASE"/>
    <property type="match status" value="1"/>
</dbReference>
<dbReference type="Gene3D" id="2.60.40.1180">
    <property type="entry name" value="Golgi alpha-mannosidase II"/>
    <property type="match status" value="1"/>
</dbReference>
<dbReference type="EMBL" id="QRWP01000006">
    <property type="protein sequence ID" value="RGT33224.1"/>
    <property type="molecule type" value="Genomic_DNA"/>
</dbReference>
<evidence type="ECO:0000313" key="7">
    <source>
        <dbReference type="Proteomes" id="UP000285159"/>
    </source>
</evidence>
<dbReference type="InterPro" id="IPR013785">
    <property type="entry name" value="Aldolase_TIM"/>
</dbReference>
<evidence type="ECO:0000256" key="1">
    <source>
        <dbReference type="ARBA" id="ARBA00009743"/>
    </source>
</evidence>
<dbReference type="InterPro" id="IPR017853">
    <property type="entry name" value="GH"/>
</dbReference>
<evidence type="ECO:0000259" key="5">
    <source>
        <dbReference type="Pfam" id="PF17801"/>
    </source>
</evidence>
<dbReference type="GO" id="GO:0005975">
    <property type="term" value="P:carbohydrate metabolic process"/>
    <property type="evidence" value="ECO:0007669"/>
    <property type="project" value="InterPro"/>
</dbReference>
<sequence length="763" mass="86669">MKIQITIFLILSTLINLSNTNAQTVSIENNLLTLRIHKQQITIENKKLPDLKVKNILLPGQIIASEKTETSDRLWGEGQSLETHYNDGRKVTFTLYGNNPFLYIHTVMKNRSGQDVRVSRLEIASVEMSIGEMNQPLNTLGSGGFAPVQQAQGSYTYTLLAEPDSRHSILTAWLTQKQGIGVMTPKLDKGKKTYKVKAELEFGNYLVRNGKERGTDILLIGFFEDGREGLELYGEYLAKAYQIQLPAKPEVYCTWYHRNLNGSGASTEKMLQENANFAKENLADFGLNTFQIDDHWQNSMGIPKNRLGSGPLKTFAESNKNFPSGMQYTAKHLKQAGFTPGLWFMPFSGDMHNPYFSKEIFAKHLWSDVPYDVKKWSGTCIDATNPAGEKFLRERFKRIYDWGYRYYKIDGLHTGAPSENIYVTRSYDGVPVYGSARLYNDEYTFTQCFRKGLSILKEEAPGVFLLGCAATQNMSSFAASFGMVDAMRVGPDNDGAIQGAWGKTTAGADYAGNLYFLHNKVWYNDPDPYFVRSSNPLNKARWMISWQAISGAMNTTSMQYAELAPERLDMIKRALPTHNLNARPIDILENNKPRIWMVKNDRQIVLGLFNWNERQNTQIDYSLKRMGLNDSENYELFDFWDNKYLGNIKSKLSQTLAPASCKVLAVRPRKVYPQVISTSRHITQGLMDVKEESWNPDKRTLSGTSAVVKGDRYELRIIVPEEFNIKSAKSNSGKMFIQKEGKLIRVSFTPQKSGTINWNIEFK</sequence>
<dbReference type="AlphaFoldDB" id="A0A412N5C2"/>